<dbReference type="GO" id="GO:0018580">
    <property type="term" value="F:nitronate monooxygenase activity"/>
    <property type="evidence" value="ECO:0007669"/>
    <property type="project" value="InterPro"/>
</dbReference>
<accession>A0A0L0HCM1</accession>
<keyword evidence="8" id="KW-1185">Reference proteome</keyword>
<evidence type="ECO:0000313" key="8">
    <source>
        <dbReference type="Proteomes" id="UP000053201"/>
    </source>
</evidence>
<name>A0A0L0HCM1_SPIPD</name>
<dbReference type="OrthoDB" id="10265891at2759"/>
<dbReference type="EMBL" id="KQ257459">
    <property type="protein sequence ID" value="KNC98927.1"/>
    <property type="molecule type" value="Genomic_DNA"/>
</dbReference>
<keyword evidence="3" id="KW-0288">FMN</keyword>
<feature type="chain" id="PRO_5005539953" evidence="6">
    <location>
        <begin position="27"/>
        <end position="334"/>
    </location>
</feature>
<gene>
    <name evidence="7" type="ORF">SPPG_05890</name>
</gene>
<evidence type="ECO:0000256" key="5">
    <source>
        <dbReference type="ARBA" id="ARBA00023033"/>
    </source>
</evidence>
<dbReference type="InterPro" id="IPR004136">
    <property type="entry name" value="NMO"/>
</dbReference>
<dbReference type="STRING" id="645134.A0A0L0HCM1"/>
<dbReference type="GeneID" id="27689234"/>
<evidence type="ECO:0000256" key="6">
    <source>
        <dbReference type="SAM" id="SignalP"/>
    </source>
</evidence>
<keyword evidence="6" id="KW-0732">Signal</keyword>
<evidence type="ECO:0000256" key="3">
    <source>
        <dbReference type="ARBA" id="ARBA00022643"/>
    </source>
</evidence>
<dbReference type="Proteomes" id="UP000053201">
    <property type="component" value="Unassembled WGS sequence"/>
</dbReference>
<reference evidence="7 8" key="1">
    <citation type="submission" date="2009-08" db="EMBL/GenBank/DDBJ databases">
        <title>The Genome Sequence of Spizellomyces punctatus strain DAOM BR117.</title>
        <authorList>
            <consortium name="The Broad Institute Genome Sequencing Platform"/>
            <person name="Russ C."/>
            <person name="Cuomo C."/>
            <person name="Shea T."/>
            <person name="Young S.K."/>
            <person name="Zeng Q."/>
            <person name="Koehrsen M."/>
            <person name="Haas B."/>
            <person name="Borodovsky M."/>
            <person name="Guigo R."/>
            <person name="Alvarado L."/>
            <person name="Berlin A."/>
            <person name="Bochicchio J."/>
            <person name="Borenstein D."/>
            <person name="Chapman S."/>
            <person name="Chen Z."/>
            <person name="Engels R."/>
            <person name="Freedman E."/>
            <person name="Gellesch M."/>
            <person name="Goldberg J."/>
            <person name="Griggs A."/>
            <person name="Gujja S."/>
            <person name="Heiman D."/>
            <person name="Hepburn T."/>
            <person name="Howarth C."/>
            <person name="Jen D."/>
            <person name="Larson L."/>
            <person name="Lewis B."/>
            <person name="Mehta T."/>
            <person name="Park D."/>
            <person name="Pearson M."/>
            <person name="Roberts A."/>
            <person name="Saif S."/>
            <person name="Shenoy N."/>
            <person name="Sisk P."/>
            <person name="Stolte C."/>
            <person name="Sykes S."/>
            <person name="Thomson T."/>
            <person name="Walk T."/>
            <person name="White J."/>
            <person name="Yandava C."/>
            <person name="Burger G."/>
            <person name="Gray M.W."/>
            <person name="Holland P.W.H."/>
            <person name="King N."/>
            <person name="Lang F.B.F."/>
            <person name="Roger A.J."/>
            <person name="Ruiz-Trillo I."/>
            <person name="Lander E."/>
            <person name="Nusbaum C."/>
        </authorList>
    </citation>
    <scope>NUCLEOTIDE SEQUENCE [LARGE SCALE GENOMIC DNA]</scope>
    <source>
        <strain evidence="7 8">DAOM BR117</strain>
    </source>
</reference>
<dbReference type="InterPro" id="IPR013785">
    <property type="entry name" value="Aldolase_TIM"/>
</dbReference>
<keyword evidence="5" id="KW-0503">Monooxygenase</keyword>
<dbReference type="AlphaFoldDB" id="A0A0L0HCM1"/>
<dbReference type="FunFam" id="3.20.20.70:FF:000210">
    <property type="entry name" value="2-nitropropane dioxygenase"/>
    <property type="match status" value="1"/>
</dbReference>
<organism evidence="7 8">
    <name type="scientific">Spizellomyces punctatus (strain DAOM BR117)</name>
    <dbReference type="NCBI Taxonomy" id="645134"/>
    <lineage>
        <taxon>Eukaryota</taxon>
        <taxon>Fungi</taxon>
        <taxon>Fungi incertae sedis</taxon>
        <taxon>Chytridiomycota</taxon>
        <taxon>Chytridiomycota incertae sedis</taxon>
        <taxon>Chytridiomycetes</taxon>
        <taxon>Spizellomycetales</taxon>
        <taxon>Spizellomycetaceae</taxon>
        <taxon>Spizellomyces</taxon>
    </lineage>
</organism>
<evidence type="ECO:0000256" key="1">
    <source>
        <dbReference type="ARBA" id="ARBA00009881"/>
    </source>
</evidence>
<dbReference type="PANTHER" id="PTHR42747">
    <property type="entry name" value="NITRONATE MONOOXYGENASE-RELATED"/>
    <property type="match status" value="1"/>
</dbReference>
<keyword evidence="4" id="KW-0560">Oxidoreductase</keyword>
<dbReference type="Gene3D" id="3.20.20.70">
    <property type="entry name" value="Aldolase class I"/>
    <property type="match status" value="1"/>
</dbReference>
<dbReference type="InParanoid" id="A0A0L0HCM1"/>
<protein>
    <submittedName>
        <fullName evidence="7">Uncharacterized protein</fullName>
    </submittedName>
</protein>
<dbReference type="SUPFAM" id="SSF51412">
    <property type="entry name" value="Inosine monophosphate dehydrogenase (IMPDH)"/>
    <property type="match status" value="1"/>
</dbReference>
<sequence>MPPPKPAFLKSLTLPVICAPMFLVSGTRLVINACKQGIVGTFPALNTRNDEILDDWLTEIRESLRQAKEERAQARNLPPPAPYGVNLIVHKTNKRLSQNLDRIVKHQVPLVITSLGAARDVVDAVHSYGGAVFHDVTNVRHAQKAAEAGVDGLIAVCAGAGGHAGVASPFALIPKLREFFPGVICLAGAISDGASIRAAQTLGADVAYIGTRFIATQESMAPDAYKQMLLTSNEGPSPSFLPTVYTDKISGVNANFLRSSLERAGLDPENPAHPSLGTEDFSKLDPSAKESKAWRDIWSAGHSVINIHDIPTVETLVARWKDEYAAAIRRVKDL</sequence>
<feature type="signal peptide" evidence="6">
    <location>
        <begin position="1"/>
        <end position="26"/>
    </location>
</feature>
<keyword evidence="2" id="KW-0285">Flavoprotein</keyword>
<dbReference type="eggNOG" id="ENOG502QTWN">
    <property type="taxonomic scope" value="Eukaryota"/>
</dbReference>
<proteinExistence type="inferred from homology"/>
<dbReference type="PANTHER" id="PTHR42747:SF4">
    <property type="entry name" value="BLR1330 PROTEIN"/>
    <property type="match status" value="1"/>
</dbReference>
<dbReference type="CDD" id="cd04730">
    <property type="entry name" value="NPD_like"/>
    <property type="match status" value="1"/>
</dbReference>
<evidence type="ECO:0000256" key="2">
    <source>
        <dbReference type="ARBA" id="ARBA00022630"/>
    </source>
</evidence>
<dbReference type="RefSeq" id="XP_016606967.1">
    <property type="nucleotide sequence ID" value="XM_016754097.1"/>
</dbReference>
<comment type="similarity">
    <text evidence="1">Belongs to the nitronate monooxygenase family. NMO class I subfamily.</text>
</comment>
<evidence type="ECO:0000256" key="4">
    <source>
        <dbReference type="ARBA" id="ARBA00023002"/>
    </source>
</evidence>
<dbReference type="VEuPathDB" id="FungiDB:SPPG_05890"/>
<evidence type="ECO:0000313" key="7">
    <source>
        <dbReference type="EMBL" id="KNC98927.1"/>
    </source>
</evidence>
<dbReference type="OMA" id="HGHEILA"/>
<dbReference type="Pfam" id="PF03060">
    <property type="entry name" value="NMO"/>
    <property type="match status" value="1"/>
</dbReference>